<feature type="compositionally biased region" description="Basic and acidic residues" evidence="2">
    <location>
        <begin position="590"/>
        <end position="604"/>
    </location>
</feature>
<dbReference type="PROSITE" id="PS50297">
    <property type="entry name" value="ANK_REP_REGION"/>
    <property type="match status" value="1"/>
</dbReference>
<dbReference type="GO" id="GO:0051306">
    <property type="term" value="P:mitotic sister chromatid separation"/>
    <property type="evidence" value="ECO:0007669"/>
    <property type="project" value="InterPro"/>
</dbReference>
<feature type="repeat" description="ANK" evidence="1">
    <location>
        <begin position="85"/>
        <end position="117"/>
    </location>
</feature>
<accession>A0AAV1FUU9</accession>
<dbReference type="InterPro" id="IPR002110">
    <property type="entry name" value="Ankyrin_rpt"/>
</dbReference>
<keyword evidence="1" id="KW-0040">ANK repeat</keyword>
<dbReference type="GO" id="GO:0007140">
    <property type="term" value="P:male meiotic nuclear division"/>
    <property type="evidence" value="ECO:0007669"/>
    <property type="project" value="InterPro"/>
</dbReference>
<feature type="region of interest" description="Disordered" evidence="2">
    <location>
        <begin position="1270"/>
        <end position="1289"/>
    </location>
</feature>
<dbReference type="Proteomes" id="UP001178508">
    <property type="component" value="Chromosome 9"/>
</dbReference>
<organism evidence="4 5">
    <name type="scientific">Xyrichtys novacula</name>
    <name type="common">Pearly razorfish</name>
    <name type="synonym">Hemipteronotus novacula</name>
    <dbReference type="NCBI Taxonomy" id="13765"/>
    <lineage>
        <taxon>Eukaryota</taxon>
        <taxon>Metazoa</taxon>
        <taxon>Chordata</taxon>
        <taxon>Craniata</taxon>
        <taxon>Vertebrata</taxon>
        <taxon>Euteleostomi</taxon>
        <taxon>Actinopterygii</taxon>
        <taxon>Neopterygii</taxon>
        <taxon>Teleostei</taxon>
        <taxon>Neoteleostei</taxon>
        <taxon>Acanthomorphata</taxon>
        <taxon>Eupercaria</taxon>
        <taxon>Labriformes</taxon>
        <taxon>Labridae</taxon>
        <taxon>Xyrichtys</taxon>
    </lineage>
</organism>
<dbReference type="InterPro" id="IPR001245">
    <property type="entry name" value="Ser-Thr/Tyr_kinase_cat_dom"/>
</dbReference>
<dbReference type="PROSITE" id="PS50011">
    <property type="entry name" value="PROTEIN_KINASE_DOM"/>
    <property type="match status" value="1"/>
</dbReference>
<dbReference type="SUPFAM" id="SSF48403">
    <property type="entry name" value="Ankyrin repeat"/>
    <property type="match status" value="1"/>
</dbReference>
<dbReference type="Pfam" id="PF12796">
    <property type="entry name" value="Ank_2"/>
    <property type="match status" value="1"/>
</dbReference>
<reference evidence="4" key="1">
    <citation type="submission" date="2023-08" db="EMBL/GenBank/DDBJ databases">
        <authorList>
            <person name="Alioto T."/>
            <person name="Alioto T."/>
            <person name="Gomez Garrido J."/>
        </authorList>
    </citation>
    <scope>NUCLEOTIDE SEQUENCE</scope>
</reference>
<feature type="domain" description="Protein kinase" evidence="3">
    <location>
        <begin position="235"/>
        <end position="497"/>
    </location>
</feature>
<dbReference type="Gene3D" id="1.25.40.20">
    <property type="entry name" value="Ankyrin repeat-containing domain"/>
    <property type="match status" value="1"/>
</dbReference>
<sequence>MASLPFPAPVHIGVVTSGGDHAQLHRFTAERNLSKMEKLLKTGVNVDCVNHQGQTPLYCAALWGQVKVTDLLLNYGANPNHRCEDDSTPVHAGVFSCNPLVVSSLLDSGGDLRLHDKEGRTPFDWLRSAPQEGRSRMEDFLQSCMSSMEQLLSPDKMKICGCALYSSTFSLLQPVSLLDRIKSCDKQFNKKTVSRCSPKEAFSLGFGKLCVSQTSLGVSVPASVPLIRDAYLTHDQPLLTLPCGPLTVMTRSSWRGSTVSVKTLRKTETEYLDLLNTELQYCSQLLHPQLLQLIAVAVSDDLLSTSLVFEQVNVGTLHNLVHTKQRAAFPLLKESWILSVIFQVCEGLQFLHKGALVMRALSSHSVVLTEFSVAKLTGFGFMVPSENTCVQPPHHMALPPCLYRWAAPEVIKQRPCREEADIYSVCALILELYTDEEPWSTVEVDRIKPAMDSGQTLAVNSSLPQPHYKIVLTGLQLEPQNRTCSLQNLRFTLQQEIKSESGSAEEESESGSDEEEFCFGSAGEESDSGSADEESESGSAVEESESERAEEEFGSGSADEESDSYRAEEEFKSGSADEECDSGSADEESESSRADEESESYRADEESESGSAEEEFDSGSADRELIEELRLSTEDQHINTILVNLKVSKELLQQAHKSLDIVEEHHQLICRGKDQLDPFSMSSADLCGVSTAVGCPSKRYTLLPQWSGQSWRENLVSQLQSRVFQLLSEEELSSWLSLCPPEQQTEQNQSPLSLSSERDSHYVSAVDTSVLFKRKQQTSSSEDEADVTGEVCRLAATGTHLQDTFDTKYESFSKHCEESESDAAVSHKQSTANTNMTRSDAGLLAELSSIMCSPANLQQKRRSPFVNTPALPYNSTPHCPDPLWQVKNTQANLPQSPACRSFSLVKMRSYNELTGSPSVNSQGFSSCQPPPFSVDSLSSPQTFITAQLQEDTLSPPSAVHSTEEEEDRGGPEEAGETAGESELEQREEDGTSCKHAQVHIEVEKEEKDDGESCRHPQVYEEEGDDGEICWHPQVHAEDEDEEDDGTNCKHAQVHAEEEQKEKEDNGTSSHPHVEVHVEEEEGGQEEKKVEEEEVSSCRQPQAHLEEEKEGREREEEQFDEKGCVWEFCDEEEHFEGGNDEEERDKYSFEEKCVEVYEYEEEVVVGCNDEEGGVKGSAEEEVANLCSDEEEAVKVCSDEEEAVKVCNDEEECGVCELQREEKKDHLMESQHSLPEDTDRAHSRLDNVLQERISKEIPQSPGHVRTLCALFGGQTGDHGGHQAGQQHIQLK</sequence>
<dbReference type="SMART" id="SM00248">
    <property type="entry name" value="ANK"/>
    <property type="match status" value="3"/>
</dbReference>
<feature type="region of interest" description="Disordered" evidence="2">
    <location>
        <begin position="497"/>
        <end position="621"/>
    </location>
</feature>
<feature type="compositionally biased region" description="Basic and acidic residues" evidence="2">
    <location>
        <begin position="563"/>
        <end position="572"/>
    </location>
</feature>
<feature type="compositionally biased region" description="Basic and acidic residues" evidence="2">
    <location>
        <begin position="988"/>
        <end position="1018"/>
    </location>
</feature>
<dbReference type="SUPFAM" id="SSF56112">
    <property type="entry name" value="Protein kinase-like (PK-like)"/>
    <property type="match status" value="1"/>
</dbReference>
<feature type="compositionally biased region" description="Basic and acidic residues" evidence="2">
    <location>
        <begin position="1103"/>
        <end position="1117"/>
    </location>
</feature>
<dbReference type="EMBL" id="OY660872">
    <property type="protein sequence ID" value="CAJ1064456.1"/>
    <property type="molecule type" value="Genomic_DNA"/>
</dbReference>
<gene>
    <name evidence="4" type="ORF">XNOV1_A041071</name>
</gene>
<proteinExistence type="predicted"/>
<feature type="compositionally biased region" description="Basic and acidic residues" evidence="2">
    <location>
        <begin position="1053"/>
        <end position="1076"/>
    </location>
</feature>
<evidence type="ECO:0000256" key="1">
    <source>
        <dbReference type="PROSITE-ProRule" id="PRU00023"/>
    </source>
</evidence>
<dbReference type="Pfam" id="PF07714">
    <property type="entry name" value="PK_Tyr_Ser-Thr"/>
    <property type="match status" value="1"/>
</dbReference>
<dbReference type="GO" id="GO:0030496">
    <property type="term" value="C:midbody"/>
    <property type="evidence" value="ECO:0007669"/>
    <property type="project" value="TreeGrafter"/>
</dbReference>
<feature type="compositionally biased region" description="Acidic residues" evidence="2">
    <location>
        <begin position="605"/>
        <end position="617"/>
    </location>
</feature>
<dbReference type="GO" id="GO:0000776">
    <property type="term" value="C:kinetochore"/>
    <property type="evidence" value="ECO:0007669"/>
    <property type="project" value="TreeGrafter"/>
</dbReference>
<evidence type="ECO:0000259" key="3">
    <source>
        <dbReference type="PROSITE" id="PS50011"/>
    </source>
</evidence>
<feature type="compositionally biased region" description="Acidic residues" evidence="2">
    <location>
        <begin position="524"/>
        <end position="562"/>
    </location>
</feature>
<dbReference type="PROSITE" id="PS50088">
    <property type="entry name" value="ANK_REPEAT"/>
    <property type="match status" value="2"/>
</dbReference>
<evidence type="ECO:0000313" key="5">
    <source>
        <dbReference type="Proteomes" id="UP001178508"/>
    </source>
</evidence>
<dbReference type="GO" id="GO:0045171">
    <property type="term" value="C:intercellular bridge"/>
    <property type="evidence" value="ECO:0007669"/>
    <property type="project" value="TreeGrafter"/>
</dbReference>
<protein>
    <submittedName>
        <fullName evidence="4">Inactive serine/threonine-protein kinase TEX14-like</fullName>
    </submittedName>
</protein>
<feature type="compositionally biased region" description="Acidic residues" evidence="2">
    <location>
        <begin position="503"/>
        <end position="517"/>
    </location>
</feature>
<dbReference type="GO" id="GO:0008608">
    <property type="term" value="P:attachment of spindle microtubules to kinetochore"/>
    <property type="evidence" value="ECO:0007669"/>
    <property type="project" value="InterPro"/>
</dbReference>
<dbReference type="Gene3D" id="1.10.510.10">
    <property type="entry name" value="Transferase(Phosphotransferase) domain 1"/>
    <property type="match status" value="1"/>
</dbReference>
<evidence type="ECO:0000256" key="2">
    <source>
        <dbReference type="SAM" id="MobiDB-lite"/>
    </source>
</evidence>
<keyword evidence="4" id="KW-0418">Kinase</keyword>
<keyword evidence="5" id="KW-1185">Reference proteome</keyword>
<dbReference type="InterPro" id="IPR000719">
    <property type="entry name" value="Prot_kinase_dom"/>
</dbReference>
<feature type="compositionally biased region" description="Acidic residues" evidence="2">
    <location>
        <begin position="576"/>
        <end position="589"/>
    </location>
</feature>
<feature type="region of interest" description="Disordered" evidence="2">
    <location>
        <begin position="917"/>
        <end position="1117"/>
    </location>
</feature>
<dbReference type="InterPro" id="IPR011009">
    <property type="entry name" value="Kinase-like_dom_sf"/>
</dbReference>
<dbReference type="GO" id="GO:0004672">
    <property type="term" value="F:protein kinase activity"/>
    <property type="evidence" value="ECO:0007669"/>
    <property type="project" value="InterPro"/>
</dbReference>
<dbReference type="GO" id="GO:0007094">
    <property type="term" value="P:mitotic spindle assembly checkpoint signaling"/>
    <property type="evidence" value="ECO:0007669"/>
    <property type="project" value="InterPro"/>
</dbReference>
<feature type="repeat" description="ANK" evidence="1">
    <location>
        <begin position="52"/>
        <end position="84"/>
    </location>
</feature>
<dbReference type="PANTHER" id="PTHR23060:SF3">
    <property type="entry name" value="TESTIS EXPRESSED 14, INTERCELLULAR BRIDGE FORMING FACTOR"/>
    <property type="match status" value="1"/>
</dbReference>
<dbReference type="InterPro" id="IPR039339">
    <property type="entry name" value="Tex14"/>
</dbReference>
<evidence type="ECO:0000313" key="4">
    <source>
        <dbReference type="EMBL" id="CAJ1064456.1"/>
    </source>
</evidence>
<feature type="compositionally biased region" description="Polar residues" evidence="2">
    <location>
        <begin position="935"/>
        <end position="955"/>
    </location>
</feature>
<feature type="compositionally biased region" description="Acidic residues" evidence="2">
    <location>
        <begin position="963"/>
        <end position="987"/>
    </location>
</feature>
<name>A0AAV1FUU9_XYRNO</name>
<dbReference type="GO" id="GO:0005524">
    <property type="term" value="F:ATP binding"/>
    <property type="evidence" value="ECO:0007669"/>
    <property type="project" value="InterPro"/>
</dbReference>
<dbReference type="InterPro" id="IPR036770">
    <property type="entry name" value="Ankyrin_rpt-contain_sf"/>
</dbReference>
<feature type="compositionally biased region" description="Polar residues" evidence="2">
    <location>
        <begin position="917"/>
        <end position="927"/>
    </location>
</feature>
<dbReference type="GO" id="GO:0043063">
    <property type="term" value="P:intercellular bridge organization"/>
    <property type="evidence" value="ECO:0007669"/>
    <property type="project" value="InterPro"/>
</dbReference>
<keyword evidence="4" id="KW-0808">Transferase</keyword>
<dbReference type="PANTHER" id="PTHR23060">
    <property type="entry name" value="TESTIS EXPRESSED GENE 14"/>
    <property type="match status" value="1"/>
</dbReference>